<dbReference type="PRINTS" id="PR00463">
    <property type="entry name" value="EP450I"/>
</dbReference>
<evidence type="ECO:0000256" key="3">
    <source>
        <dbReference type="ARBA" id="ARBA00022617"/>
    </source>
</evidence>
<comment type="cofactor">
    <cofactor evidence="1 8">
        <name>heme</name>
        <dbReference type="ChEBI" id="CHEBI:30413"/>
    </cofactor>
</comment>
<dbReference type="PANTHER" id="PTHR24305">
    <property type="entry name" value="CYTOCHROME P450"/>
    <property type="match status" value="1"/>
</dbReference>
<feature type="transmembrane region" description="Helical" evidence="10">
    <location>
        <begin position="15"/>
        <end position="32"/>
    </location>
</feature>
<keyword evidence="7 9" id="KW-0503">Monooxygenase</keyword>
<evidence type="ECO:0000313" key="11">
    <source>
        <dbReference type="EMBL" id="KAJ9616187.1"/>
    </source>
</evidence>
<dbReference type="Gene3D" id="1.10.630.10">
    <property type="entry name" value="Cytochrome P450"/>
    <property type="match status" value="1"/>
</dbReference>
<keyword evidence="6 8" id="KW-0408">Iron</keyword>
<dbReference type="InterPro" id="IPR050121">
    <property type="entry name" value="Cytochrome_P450_monoxygenase"/>
</dbReference>
<evidence type="ECO:0000256" key="8">
    <source>
        <dbReference type="PIRSR" id="PIRSR602401-1"/>
    </source>
</evidence>
<accession>A0AA38XMJ5</accession>
<dbReference type="GO" id="GO:0016705">
    <property type="term" value="F:oxidoreductase activity, acting on paired donors, with incorporation or reduction of molecular oxygen"/>
    <property type="evidence" value="ECO:0007669"/>
    <property type="project" value="InterPro"/>
</dbReference>
<sequence>MAKLLQYLLLSDIDLATSIGLFLTLCAVYLLIRTLYRLFFHPLQHIPGPKLAAASHIVEFYYDVIKGGQFIFEIERWHRKYGPIVRINPRQIHISDPDYYDEIYAPSSKKRDKDPIFTAQFGAPESIIATVKHEHHRMRRSVMNSFFSKRSVMQLEPLIQEKIDLLAERFIEAKQSGMVLKLEYAYAALTADVISHYCYGKSEGYLDHHWPQNDIKDGLSGMGHFTHYFYFFPILASLTQKLPTRLLEKLDPAAKCFVDLQGRFIEASKRAIRKGPRVDERPSLFDALIDPSLPESERSVGRLSQEAMIVLGAGTETTANTLSIGSYHLIRNRPILLKLREEVKQVLPNLSSRATWVQLEQLPYLTAVINESLRIAIGSTMRSARVANEPISYKDYVIPAGTPVMTEHHFIFYNSDIFPQPEKFDPERWIKAAEQGNRLTKYQIAFSRGSRQCIGINMAYSELYLALAMFARRFDFEITGTTDEDLRFVRDYEVPCGPNGPWTVQARVKEVLAD</sequence>
<dbReference type="AlphaFoldDB" id="A0AA38XMJ5"/>
<dbReference type="SUPFAM" id="SSF48264">
    <property type="entry name" value="Cytochrome P450"/>
    <property type="match status" value="1"/>
</dbReference>
<comment type="similarity">
    <text evidence="2 9">Belongs to the cytochrome P450 family.</text>
</comment>
<dbReference type="InterPro" id="IPR036396">
    <property type="entry name" value="Cyt_P450_sf"/>
</dbReference>
<dbReference type="InterPro" id="IPR001128">
    <property type="entry name" value="Cyt_P450"/>
</dbReference>
<dbReference type="GO" id="GO:0004497">
    <property type="term" value="F:monooxygenase activity"/>
    <property type="evidence" value="ECO:0007669"/>
    <property type="project" value="UniProtKB-KW"/>
</dbReference>
<name>A0AA38XMJ5_9EURO</name>
<evidence type="ECO:0000313" key="12">
    <source>
        <dbReference type="Proteomes" id="UP001172681"/>
    </source>
</evidence>
<evidence type="ECO:0000256" key="10">
    <source>
        <dbReference type="SAM" id="Phobius"/>
    </source>
</evidence>
<dbReference type="PROSITE" id="PS00086">
    <property type="entry name" value="CYTOCHROME_P450"/>
    <property type="match status" value="1"/>
</dbReference>
<protein>
    <recommendedName>
        <fullName evidence="13">Cytochrome P450</fullName>
    </recommendedName>
</protein>
<keyword evidence="12" id="KW-1185">Reference proteome</keyword>
<evidence type="ECO:0000256" key="9">
    <source>
        <dbReference type="RuleBase" id="RU000461"/>
    </source>
</evidence>
<dbReference type="InterPro" id="IPR002401">
    <property type="entry name" value="Cyt_P450_E_grp-I"/>
</dbReference>
<proteinExistence type="inferred from homology"/>
<feature type="binding site" description="axial binding residue" evidence="8">
    <location>
        <position position="453"/>
    </location>
    <ligand>
        <name>heme</name>
        <dbReference type="ChEBI" id="CHEBI:30413"/>
    </ligand>
    <ligandPart>
        <name>Fe</name>
        <dbReference type="ChEBI" id="CHEBI:18248"/>
    </ligandPart>
</feature>
<evidence type="ECO:0008006" key="13">
    <source>
        <dbReference type="Google" id="ProtNLM"/>
    </source>
</evidence>
<dbReference type="Proteomes" id="UP001172681">
    <property type="component" value="Unassembled WGS sequence"/>
</dbReference>
<dbReference type="GO" id="GO:0005506">
    <property type="term" value="F:iron ion binding"/>
    <property type="evidence" value="ECO:0007669"/>
    <property type="project" value="InterPro"/>
</dbReference>
<dbReference type="PANTHER" id="PTHR24305:SF157">
    <property type="entry name" value="N-ACETYLTRYPTOPHAN 6-HYDROXYLASE IVOC-RELATED"/>
    <property type="match status" value="1"/>
</dbReference>
<evidence type="ECO:0000256" key="6">
    <source>
        <dbReference type="ARBA" id="ARBA00023004"/>
    </source>
</evidence>
<keyword evidence="4 8" id="KW-0479">Metal-binding</keyword>
<dbReference type="InterPro" id="IPR017972">
    <property type="entry name" value="Cyt_P450_CS"/>
</dbReference>
<dbReference type="Pfam" id="PF00067">
    <property type="entry name" value="p450"/>
    <property type="match status" value="1"/>
</dbReference>
<evidence type="ECO:0000256" key="2">
    <source>
        <dbReference type="ARBA" id="ARBA00010617"/>
    </source>
</evidence>
<comment type="caution">
    <text evidence="11">The sequence shown here is derived from an EMBL/GenBank/DDBJ whole genome shotgun (WGS) entry which is preliminary data.</text>
</comment>
<evidence type="ECO:0000256" key="7">
    <source>
        <dbReference type="ARBA" id="ARBA00023033"/>
    </source>
</evidence>
<keyword evidence="3 8" id="KW-0349">Heme</keyword>
<evidence type="ECO:0000256" key="4">
    <source>
        <dbReference type="ARBA" id="ARBA00022723"/>
    </source>
</evidence>
<evidence type="ECO:0000256" key="5">
    <source>
        <dbReference type="ARBA" id="ARBA00023002"/>
    </source>
</evidence>
<organism evidence="11 12">
    <name type="scientific">Knufia peltigerae</name>
    <dbReference type="NCBI Taxonomy" id="1002370"/>
    <lineage>
        <taxon>Eukaryota</taxon>
        <taxon>Fungi</taxon>
        <taxon>Dikarya</taxon>
        <taxon>Ascomycota</taxon>
        <taxon>Pezizomycotina</taxon>
        <taxon>Eurotiomycetes</taxon>
        <taxon>Chaetothyriomycetidae</taxon>
        <taxon>Chaetothyriales</taxon>
        <taxon>Trichomeriaceae</taxon>
        <taxon>Knufia</taxon>
    </lineage>
</organism>
<dbReference type="GO" id="GO:0020037">
    <property type="term" value="F:heme binding"/>
    <property type="evidence" value="ECO:0007669"/>
    <property type="project" value="InterPro"/>
</dbReference>
<evidence type="ECO:0000256" key="1">
    <source>
        <dbReference type="ARBA" id="ARBA00001971"/>
    </source>
</evidence>
<keyword evidence="10" id="KW-0812">Transmembrane</keyword>
<dbReference type="EMBL" id="JAPDRN010000168">
    <property type="protein sequence ID" value="KAJ9616187.1"/>
    <property type="molecule type" value="Genomic_DNA"/>
</dbReference>
<dbReference type="PRINTS" id="PR00385">
    <property type="entry name" value="P450"/>
</dbReference>
<gene>
    <name evidence="11" type="ORF">H2204_013982</name>
</gene>
<keyword evidence="5 9" id="KW-0560">Oxidoreductase</keyword>
<reference evidence="11" key="1">
    <citation type="submission" date="2022-10" db="EMBL/GenBank/DDBJ databases">
        <title>Culturing micro-colonial fungi from biological soil crusts in the Mojave desert and describing Neophaeococcomyces mojavensis, and introducing the new genera and species Taxawa tesnikishii.</title>
        <authorList>
            <person name="Kurbessoian T."/>
            <person name="Stajich J.E."/>
        </authorList>
    </citation>
    <scope>NUCLEOTIDE SEQUENCE</scope>
    <source>
        <strain evidence="11">TK_35</strain>
    </source>
</reference>
<dbReference type="CDD" id="cd11062">
    <property type="entry name" value="CYP58-like"/>
    <property type="match status" value="1"/>
</dbReference>
<keyword evidence="10" id="KW-1133">Transmembrane helix</keyword>
<keyword evidence="10" id="KW-0472">Membrane</keyword>